<reference evidence="1" key="1">
    <citation type="submission" date="2020-05" db="EMBL/GenBank/DDBJ databases">
        <authorList>
            <person name="Chiriac C."/>
            <person name="Salcher M."/>
            <person name="Ghai R."/>
            <person name="Kavagutti S V."/>
        </authorList>
    </citation>
    <scope>NUCLEOTIDE SEQUENCE</scope>
</reference>
<evidence type="ECO:0000313" key="1">
    <source>
        <dbReference type="EMBL" id="CAB4801317.1"/>
    </source>
</evidence>
<organism evidence="1">
    <name type="scientific">freshwater metagenome</name>
    <dbReference type="NCBI Taxonomy" id="449393"/>
    <lineage>
        <taxon>unclassified sequences</taxon>
        <taxon>metagenomes</taxon>
        <taxon>ecological metagenomes</taxon>
    </lineage>
</organism>
<gene>
    <name evidence="1" type="ORF">UFOPK3010_00622</name>
</gene>
<dbReference type="EMBL" id="CAFAAM010000065">
    <property type="protein sequence ID" value="CAB4801317.1"/>
    <property type="molecule type" value="Genomic_DNA"/>
</dbReference>
<name>A0A6J6Y6M6_9ZZZZ</name>
<protein>
    <submittedName>
        <fullName evidence="1">Unannotated protein</fullName>
    </submittedName>
</protein>
<accession>A0A6J6Y6M6</accession>
<dbReference type="AlphaFoldDB" id="A0A6J6Y6M6"/>
<sequence>MAIDDVVDVVVIDRNRCWLARSDVGEKRGNRCYVVTLGKAFAVGQASFGKDGIGVEKSVAGDGCDFEPGVFRKECGKSFAERALADSNSASDPHDDGGTLDRLRSNDERQDWVEIGWAHNETLGRSGSQGEVELPVVLHSSHCPIIGSAHRSRGTEHGYADRSWHC</sequence>
<proteinExistence type="predicted"/>